<evidence type="ECO:0000256" key="4">
    <source>
        <dbReference type="ARBA" id="ARBA00022723"/>
    </source>
</evidence>
<keyword evidence="10" id="KW-1185">Reference proteome</keyword>
<dbReference type="Pfam" id="PF06968">
    <property type="entry name" value="BATS"/>
    <property type="match status" value="1"/>
</dbReference>
<keyword evidence="4" id="KW-0479">Metal-binding</keyword>
<dbReference type="SFLD" id="SFLDF00330">
    <property type="entry name" value="HMD_cofactor_maturase_(HmdB-li"/>
    <property type="match status" value="1"/>
</dbReference>
<evidence type="ECO:0000256" key="2">
    <source>
        <dbReference type="ARBA" id="ARBA00022485"/>
    </source>
</evidence>
<accession>A2SU93</accession>
<dbReference type="InterPro" id="IPR007197">
    <property type="entry name" value="rSAM"/>
</dbReference>
<gene>
    <name evidence="9" type="ordered locus">Mlab_1738</name>
</gene>
<evidence type="ECO:0000256" key="1">
    <source>
        <dbReference type="ARBA" id="ARBA00001966"/>
    </source>
</evidence>
<dbReference type="AlphaFoldDB" id="A2SU93"/>
<evidence type="ECO:0000256" key="3">
    <source>
        <dbReference type="ARBA" id="ARBA00022691"/>
    </source>
</evidence>
<dbReference type="SFLD" id="SFLDG01279">
    <property type="entry name" value="HMD_cofactor_maturase_(HmdB-li"/>
    <property type="match status" value="1"/>
</dbReference>
<name>A2SU93_METLZ</name>
<sequence>MNEKILKKVESGRRFAPDDYLNIFSSSSYAELEPLINVIYDRQKSGHSPIKLTSTIHLTNQCHVTPKCTYCGFAAGTSENGYYTPFHKTDSEIETIAKAIELSGIPRVSCSGAHGYGGEQAVSAARIVKNTTSLELLINVGADLTRESLEKISRYNTDTICCNLETVNEQLFHKLKPGENLANRIHVCQMTDDIGLELSSGLLIGVGESHQDRLNHLQFLKRYKNLGEIPIMGFNPYPGTPMANHPPCSLLEQIKTILVVRLMYPDIRITVPTPTIGPKNVSYSLKAGATNVATVIPENYPVDVKGVGSPVCGNLSDVLTTIYNLGLSPQLNPNFPYQTQKFTDGASVQ</sequence>
<dbReference type="NCBIfam" id="TIGR03957">
    <property type="entry name" value="rSAM_HmdB"/>
    <property type="match status" value="1"/>
</dbReference>
<evidence type="ECO:0000313" key="9">
    <source>
        <dbReference type="EMBL" id="ABN07899.1"/>
    </source>
</evidence>
<dbReference type="GeneID" id="4795896"/>
<dbReference type="SFLD" id="SFLDG01060">
    <property type="entry name" value="BATS_domain_containing"/>
    <property type="match status" value="1"/>
</dbReference>
<comment type="cofactor">
    <cofactor evidence="1">
        <name>[4Fe-4S] cluster</name>
        <dbReference type="ChEBI" id="CHEBI:49883"/>
    </cofactor>
</comment>
<dbReference type="GO" id="GO:0051539">
    <property type="term" value="F:4 iron, 4 sulfur cluster binding"/>
    <property type="evidence" value="ECO:0007669"/>
    <property type="project" value="UniProtKB-KW"/>
</dbReference>
<dbReference type="PANTHER" id="PTHR22976:SF2">
    <property type="entry name" value="BIOTIN SYNTHASE, MITOCHONDRIAL"/>
    <property type="match status" value="1"/>
</dbReference>
<dbReference type="STRING" id="410358.Mlab_1738"/>
<dbReference type="Gene3D" id="3.20.20.70">
    <property type="entry name" value="Aldolase class I"/>
    <property type="match status" value="1"/>
</dbReference>
<dbReference type="InterPro" id="IPR006638">
    <property type="entry name" value="Elp3/MiaA/NifB-like_rSAM"/>
</dbReference>
<dbReference type="Pfam" id="PF04055">
    <property type="entry name" value="Radical_SAM"/>
    <property type="match status" value="1"/>
</dbReference>
<dbReference type="InterPro" id="IPR010722">
    <property type="entry name" value="BATS_dom"/>
</dbReference>
<dbReference type="OrthoDB" id="61910at2157"/>
<organism evidence="9 10">
    <name type="scientific">Methanocorpusculum labreanum (strain ATCC 43576 / DSM 4855 / Z)</name>
    <dbReference type="NCBI Taxonomy" id="410358"/>
    <lineage>
        <taxon>Archaea</taxon>
        <taxon>Methanobacteriati</taxon>
        <taxon>Methanobacteriota</taxon>
        <taxon>Stenosarchaea group</taxon>
        <taxon>Methanomicrobia</taxon>
        <taxon>Methanomicrobiales</taxon>
        <taxon>Methanocorpusculaceae</taxon>
        <taxon>Methanocorpusculum</taxon>
    </lineage>
</organism>
<proteinExistence type="predicted"/>
<evidence type="ECO:0000256" key="6">
    <source>
        <dbReference type="ARBA" id="ARBA00023014"/>
    </source>
</evidence>
<dbReference type="GO" id="GO:0051537">
    <property type="term" value="F:2 iron, 2 sulfur cluster binding"/>
    <property type="evidence" value="ECO:0007669"/>
    <property type="project" value="TreeGrafter"/>
</dbReference>
<evidence type="ECO:0000313" key="10">
    <source>
        <dbReference type="Proteomes" id="UP000000365"/>
    </source>
</evidence>
<dbReference type="HOGENOM" id="CLU_033172_0_1_2"/>
<dbReference type="EMBL" id="CP000559">
    <property type="protein sequence ID" value="ABN07899.1"/>
    <property type="molecule type" value="Genomic_DNA"/>
</dbReference>
<dbReference type="InterPro" id="IPR023858">
    <property type="entry name" value="HcgA-like"/>
</dbReference>
<reference evidence="9 10" key="1">
    <citation type="journal article" date="2009" name="Stand. Genomic Sci.">
        <title>Complete genome sequence of Methanocorpusculum labreanum type strain Z.</title>
        <authorList>
            <person name="Anderson I.J."/>
            <person name="Sieprawska-Lupa M."/>
            <person name="Goltsman E."/>
            <person name="Lapidus A."/>
            <person name="Copeland A."/>
            <person name="Glavina Del Rio T."/>
            <person name="Tice H."/>
            <person name="Dalin E."/>
            <person name="Barry K."/>
            <person name="Pitluck S."/>
            <person name="Hauser L."/>
            <person name="Land M."/>
            <person name="Lucas S."/>
            <person name="Richardson P."/>
            <person name="Whitman W.B."/>
            <person name="Kyrpides N.C."/>
        </authorList>
    </citation>
    <scope>NUCLEOTIDE SEQUENCE [LARGE SCALE GENOMIC DNA]</scope>
    <source>
        <strain evidence="10">ATCC 43576 / DSM 4855 / Z</strain>
    </source>
</reference>
<evidence type="ECO:0000256" key="5">
    <source>
        <dbReference type="ARBA" id="ARBA00023004"/>
    </source>
</evidence>
<feature type="domain" description="Radical SAM core" evidence="8">
    <location>
        <begin position="48"/>
        <end position="272"/>
    </location>
</feature>
<dbReference type="RefSeq" id="WP_011834102.1">
    <property type="nucleotide sequence ID" value="NC_008942.1"/>
</dbReference>
<keyword evidence="3" id="KW-0949">S-adenosyl-L-methionine</keyword>
<dbReference type="InterPro" id="IPR002684">
    <property type="entry name" value="Biotin_synth/BioAB"/>
</dbReference>
<dbReference type="CDD" id="cd01335">
    <property type="entry name" value="Radical_SAM"/>
    <property type="match status" value="1"/>
</dbReference>
<dbReference type="GO" id="GO:0046872">
    <property type="term" value="F:metal ion binding"/>
    <property type="evidence" value="ECO:0007669"/>
    <property type="project" value="UniProtKB-KW"/>
</dbReference>
<dbReference type="InterPro" id="IPR013785">
    <property type="entry name" value="Aldolase_TIM"/>
</dbReference>
<dbReference type="PANTHER" id="PTHR22976">
    <property type="entry name" value="BIOTIN SYNTHASE"/>
    <property type="match status" value="1"/>
</dbReference>
<dbReference type="SMART" id="SM00729">
    <property type="entry name" value="Elp3"/>
    <property type="match status" value="1"/>
</dbReference>
<dbReference type="eggNOG" id="arCOG00658">
    <property type="taxonomic scope" value="Archaea"/>
</dbReference>
<dbReference type="GO" id="GO:0009102">
    <property type="term" value="P:biotin biosynthetic process"/>
    <property type="evidence" value="ECO:0007669"/>
    <property type="project" value="InterPro"/>
</dbReference>
<keyword evidence="5" id="KW-0408">Iron</keyword>
<keyword evidence="6" id="KW-0411">Iron-sulfur</keyword>
<dbReference type="Proteomes" id="UP000000365">
    <property type="component" value="Chromosome"/>
</dbReference>
<keyword evidence="2" id="KW-0004">4Fe-4S</keyword>
<protein>
    <submittedName>
        <fullName evidence="9">Radical SAM domain protein</fullName>
    </submittedName>
</protein>
<dbReference type="SMART" id="SM00876">
    <property type="entry name" value="BATS"/>
    <property type="match status" value="1"/>
</dbReference>
<dbReference type="SFLD" id="SFLDS00029">
    <property type="entry name" value="Radical_SAM"/>
    <property type="match status" value="1"/>
</dbReference>
<evidence type="ECO:0000256" key="7">
    <source>
        <dbReference type="ARBA" id="ARBA00034078"/>
    </source>
</evidence>
<dbReference type="PROSITE" id="PS51918">
    <property type="entry name" value="RADICAL_SAM"/>
    <property type="match status" value="1"/>
</dbReference>
<dbReference type="GO" id="GO:0004076">
    <property type="term" value="F:biotin synthase activity"/>
    <property type="evidence" value="ECO:0007669"/>
    <property type="project" value="InterPro"/>
</dbReference>
<dbReference type="KEGG" id="mla:Mlab_1738"/>
<dbReference type="InterPro" id="IPR058240">
    <property type="entry name" value="rSAM_sf"/>
</dbReference>
<dbReference type="SUPFAM" id="SSF102114">
    <property type="entry name" value="Radical SAM enzymes"/>
    <property type="match status" value="1"/>
</dbReference>
<evidence type="ECO:0000259" key="8">
    <source>
        <dbReference type="PROSITE" id="PS51918"/>
    </source>
</evidence>
<comment type="cofactor">
    <cofactor evidence="7">
        <name>[2Fe-2S] cluster</name>
        <dbReference type="ChEBI" id="CHEBI:190135"/>
    </cofactor>
</comment>